<dbReference type="Proteomes" id="UP000290560">
    <property type="component" value="Unassembled WGS sequence"/>
</dbReference>
<reference evidence="2" key="1">
    <citation type="journal article" date="2018" name="Data Brief">
        <title>Genome sequence data from 17 accessions of Ensete ventricosum, a staple food crop for millions in Ethiopia.</title>
        <authorList>
            <person name="Yemataw Z."/>
            <person name="Muzemil S."/>
            <person name="Ambachew D."/>
            <person name="Tripathi L."/>
            <person name="Tesfaye K."/>
            <person name="Chala A."/>
            <person name="Farbos A."/>
            <person name="O'Neill P."/>
            <person name="Moore K."/>
            <person name="Grant M."/>
            <person name="Studholme D.J."/>
        </authorList>
    </citation>
    <scope>NUCLEOTIDE SEQUENCE [LARGE SCALE GENOMIC DNA]</scope>
    <source>
        <tissue evidence="2">Leaf</tissue>
    </source>
</reference>
<dbReference type="EMBL" id="KV875871">
    <property type="protein sequence ID" value="RZR73275.1"/>
    <property type="molecule type" value="Genomic_DNA"/>
</dbReference>
<feature type="region of interest" description="Disordered" evidence="1">
    <location>
        <begin position="96"/>
        <end position="157"/>
    </location>
</feature>
<sequence>MRGTHGCRSGEEEEEEVTLVDCSRFRGGPTTEKHQGKACVVTISRVGGGSREEMPSSWVLGEEEEPSTEVARLNKEGSRHCREAGLLGLEFKREDRRMQRKARAKRQLCHRPHKWREEDEGEGEHADENLLSLDSEKNLLSLDSEKRRGSDIMLKYT</sequence>
<name>A0A445MG71_ENSVE</name>
<feature type="compositionally biased region" description="Basic residues" evidence="1">
    <location>
        <begin position="98"/>
        <end position="114"/>
    </location>
</feature>
<organism evidence="2">
    <name type="scientific">Ensete ventricosum</name>
    <name type="common">Abyssinian banana</name>
    <name type="synonym">Musa ensete</name>
    <dbReference type="NCBI Taxonomy" id="4639"/>
    <lineage>
        <taxon>Eukaryota</taxon>
        <taxon>Viridiplantae</taxon>
        <taxon>Streptophyta</taxon>
        <taxon>Embryophyta</taxon>
        <taxon>Tracheophyta</taxon>
        <taxon>Spermatophyta</taxon>
        <taxon>Magnoliopsida</taxon>
        <taxon>Liliopsida</taxon>
        <taxon>Zingiberales</taxon>
        <taxon>Musaceae</taxon>
        <taxon>Ensete</taxon>
    </lineage>
</organism>
<dbReference type="AlphaFoldDB" id="A0A445MG71"/>
<accession>A0A445MG71</accession>
<protein>
    <submittedName>
        <fullName evidence="2">Uncharacterized protein</fullName>
    </submittedName>
</protein>
<gene>
    <name evidence="2" type="ORF">BHM03_00022114</name>
</gene>
<evidence type="ECO:0000313" key="2">
    <source>
        <dbReference type="EMBL" id="RZR73275.1"/>
    </source>
</evidence>
<proteinExistence type="predicted"/>
<feature type="region of interest" description="Disordered" evidence="1">
    <location>
        <begin position="48"/>
        <end position="76"/>
    </location>
</feature>
<evidence type="ECO:0000256" key="1">
    <source>
        <dbReference type="SAM" id="MobiDB-lite"/>
    </source>
</evidence>